<evidence type="ECO:0000313" key="1">
    <source>
        <dbReference type="EMBL" id="KAH1121034.1"/>
    </source>
</evidence>
<dbReference type="AlphaFoldDB" id="A0A9D3WAL6"/>
<organism evidence="1 2">
    <name type="scientific">Gossypium stocksii</name>
    <dbReference type="NCBI Taxonomy" id="47602"/>
    <lineage>
        <taxon>Eukaryota</taxon>
        <taxon>Viridiplantae</taxon>
        <taxon>Streptophyta</taxon>
        <taxon>Embryophyta</taxon>
        <taxon>Tracheophyta</taxon>
        <taxon>Spermatophyta</taxon>
        <taxon>Magnoliopsida</taxon>
        <taxon>eudicotyledons</taxon>
        <taxon>Gunneridae</taxon>
        <taxon>Pentapetalae</taxon>
        <taxon>rosids</taxon>
        <taxon>malvids</taxon>
        <taxon>Malvales</taxon>
        <taxon>Malvaceae</taxon>
        <taxon>Malvoideae</taxon>
        <taxon>Gossypium</taxon>
    </lineage>
</organism>
<keyword evidence="2" id="KW-1185">Reference proteome</keyword>
<protein>
    <submittedName>
        <fullName evidence="1">Uncharacterized protein</fullName>
    </submittedName>
</protein>
<comment type="caution">
    <text evidence="1">The sequence shown here is derived from an EMBL/GenBank/DDBJ whole genome shotgun (WGS) entry which is preliminary data.</text>
</comment>
<accession>A0A9D3WAL6</accession>
<evidence type="ECO:0000313" key="2">
    <source>
        <dbReference type="Proteomes" id="UP000828251"/>
    </source>
</evidence>
<proteinExistence type="predicted"/>
<sequence length="55" mass="6079">MVSDELSFHDIFQLLSLFGSKYGNEIAVNASKNTKLEETQVFMAKSKGGLLKKKG</sequence>
<dbReference type="Proteomes" id="UP000828251">
    <property type="component" value="Unassembled WGS sequence"/>
</dbReference>
<reference evidence="1 2" key="1">
    <citation type="journal article" date="2021" name="Plant Biotechnol. J.">
        <title>Multi-omics assisted identification of the key and species-specific regulatory components of drought-tolerant mechanisms in Gossypium stocksii.</title>
        <authorList>
            <person name="Yu D."/>
            <person name="Ke L."/>
            <person name="Zhang D."/>
            <person name="Wu Y."/>
            <person name="Sun Y."/>
            <person name="Mei J."/>
            <person name="Sun J."/>
            <person name="Sun Y."/>
        </authorList>
    </citation>
    <scope>NUCLEOTIDE SEQUENCE [LARGE SCALE GENOMIC DNA]</scope>
    <source>
        <strain evidence="2">cv. E1</strain>
        <tissue evidence="1">Leaf</tissue>
    </source>
</reference>
<gene>
    <name evidence="1" type="ORF">J1N35_004194</name>
</gene>
<dbReference type="EMBL" id="JAIQCV010000002">
    <property type="protein sequence ID" value="KAH1121034.1"/>
    <property type="molecule type" value="Genomic_DNA"/>
</dbReference>
<name>A0A9D3WAL6_9ROSI</name>